<dbReference type="EMBL" id="JBHRWW010000008">
    <property type="protein sequence ID" value="MFC3689187.1"/>
    <property type="molecule type" value="Genomic_DNA"/>
</dbReference>
<sequence>MPDPSPVDPQVAAALLSAHLADFFQHSPRVSDASGWAYEVTDDPLVALVHLPARPLTSGRDDTYTVRLDASCYDTWPVSATFVERQDGHWRRARLGTPAFPLLLGSPGAPPGPGPGFQFALHDEYPFTDHPDQLICFSYNLGYYRSGHTPAAGQAWRPGKDRLDATLTRIHRALQSAAYAGPSRTADAA</sequence>
<organism evidence="1 2">
    <name type="scientific">Aquipuribacter hungaricus</name>
    <dbReference type="NCBI Taxonomy" id="545624"/>
    <lineage>
        <taxon>Bacteria</taxon>
        <taxon>Bacillati</taxon>
        <taxon>Actinomycetota</taxon>
        <taxon>Actinomycetes</taxon>
        <taxon>Micrococcales</taxon>
        <taxon>Intrasporangiaceae</taxon>
        <taxon>Aquipuribacter</taxon>
    </lineage>
</organism>
<dbReference type="RefSeq" id="WP_340288358.1">
    <property type="nucleotide sequence ID" value="NZ_JBBEOI010000002.1"/>
</dbReference>
<accession>A0ABV7WJP8</accession>
<evidence type="ECO:0000313" key="2">
    <source>
        <dbReference type="Proteomes" id="UP001595685"/>
    </source>
</evidence>
<dbReference type="Proteomes" id="UP001595685">
    <property type="component" value="Unassembled WGS sequence"/>
</dbReference>
<comment type="caution">
    <text evidence="1">The sequence shown here is derived from an EMBL/GenBank/DDBJ whole genome shotgun (WGS) entry which is preliminary data.</text>
</comment>
<protein>
    <submittedName>
        <fullName evidence="1">Uncharacterized protein</fullName>
    </submittedName>
</protein>
<name>A0ABV7WJP8_9MICO</name>
<evidence type="ECO:0000313" key="1">
    <source>
        <dbReference type="EMBL" id="MFC3689187.1"/>
    </source>
</evidence>
<gene>
    <name evidence="1" type="ORF">ACFOLH_12615</name>
</gene>
<keyword evidence="2" id="KW-1185">Reference proteome</keyword>
<proteinExistence type="predicted"/>
<reference evidence="2" key="1">
    <citation type="journal article" date="2019" name="Int. J. Syst. Evol. Microbiol.">
        <title>The Global Catalogue of Microorganisms (GCM) 10K type strain sequencing project: providing services to taxonomists for standard genome sequencing and annotation.</title>
        <authorList>
            <consortium name="The Broad Institute Genomics Platform"/>
            <consortium name="The Broad Institute Genome Sequencing Center for Infectious Disease"/>
            <person name="Wu L."/>
            <person name="Ma J."/>
        </authorList>
    </citation>
    <scope>NUCLEOTIDE SEQUENCE [LARGE SCALE GENOMIC DNA]</scope>
    <source>
        <strain evidence="2">NCAIM B.02333</strain>
    </source>
</reference>